<keyword evidence="1" id="KW-0472">Membrane</keyword>
<dbReference type="EMBL" id="NESQ01000047">
    <property type="protein sequence ID" value="PUU81287.1"/>
    <property type="molecule type" value="Genomic_DNA"/>
</dbReference>
<accession>A0A2T7A0M1</accession>
<name>A0A2T7A0M1_TUBBO</name>
<protein>
    <submittedName>
        <fullName evidence="2">Uncharacterized protein</fullName>
    </submittedName>
</protein>
<dbReference type="Proteomes" id="UP000244722">
    <property type="component" value="Unassembled WGS sequence"/>
</dbReference>
<dbReference type="AlphaFoldDB" id="A0A2T7A0M1"/>
<organism evidence="2 3">
    <name type="scientific">Tuber borchii</name>
    <name type="common">White truffle</name>
    <dbReference type="NCBI Taxonomy" id="42251"/>
    <lineage>
        <taxon>Eukaryota</taxon>
        <taxon>Fungi</taxon>
        <taxon>Dikarya</taxon>
        <taxon>Ascomycota</taxon>
        <taxon>Pezizomycotina</taxon>
        <taxon>Pezizomycetes</taxon>
        <taxon>Pezizales</taxon>
        <taxon>Tuberaceae</taxon>
        <taxon>Tuber</taxon>
    </lineage>
</organism>
<evidence type="ECO:0000256" key="1">
    <source>
        <dbReference type="SAM" id="Phobius"/>
    </source>
</evidence>
<feature type="transmembrane region" description="Helical" evidence="1">
    <location>
        <begin position="21"/>
        <end position="39"/>
    </location>
</feature>
<evidence type="ECO:0000313" key="3">
    <source>
        <dbReference type="Proteomes" id="UP000244722"/>
    </source>
</evidence>
<keyword evidence="3" id="KW-1185">Reference proteome</keyword>
<feature type="transmembrane region" description="Helical" evidence="1">
    <location>
        <begin position="119"/>
        <end position="139"/>
    </location>
</feature>
<evidence type="ECO:0000313" key="2">
    <source>
        <dbReference type="EMBL" id="PUU81287.1"/>
    </source>
</evidence>
<gene>
    <name evidence="2" type="ORF">B9Z19DRAFT_1077493</name>
</gene>
<comment type="caution">
    <text evidence="2">The sequence shown here is derived from an EMBL/GenBank/DDBJ whole genome shotgun (WGS) entry which is preliminary data.</text>
</comment>
<sequence>MREKRKEKNAPMSGTYGSTRMAGTRFFFLLVFSNVFLGREYGDRTRLLSLAELAAPSEQSSVCFFFLFSLPHLLFHQPHCWLCLDPFFPPTAWGLMRWWNLPFPAFFFLWMMSGSCQARWLRVASVIWVVVCLVNYYCFC</sequence>
<keyword evidence="1" id="KW-1133">Transmembrane helix</keyword>
<keyword evidence="1" id="KW-0812">Transmembrane</keyword>
<proteinExistence type="predicted"/>
<reference evidence="2 3" key="1">
    <citation type="submission" date="2017-04" db="EMBL/GenBank/DDBJ databases">
        <title>Draft genome sequence of Tuber borchii Vittad., a whitish edible truffle.</title>
        <authorList>
            <consortium name="DOE Joint Genome Institute"/>
            <person name="Murat C."/>
            <person name="Kuo A."/>
            <person name="Barry K.W."/>
            <person name="Clum A."/>
            <person name="Dockter R.B."/>
            <person name="Fauchery L."/>
            <person name="Iotti M."/>
            <person name="Kohler A."/>
            <person name="Labutti K."/>
            <person name="Lindquist E.A."/>
            <person name="Lipzen A."/>
            <person name="Ohm R.A."/>
            <person name="Wang M."/>
            <person name="Grigoriev I.V."/>
            <person name="Zambonelli A."/>
            <person name="Martin F.M."/>
        </authorList>
    </citation>
    <scope>NUCLEOTIDE SEQUENCE [LARGE SCALE GENOMIC DNA]</scope>
    <source>
        <strain evidence="2 3">Tbo3840</strain>
    </source>
</reference>